<dbReference type="Proteomes" id="UP001497416">
    <property type="component" value="Unassembled WGS sequence"/>
</dbReference>
<feature type="signal peptide" evidence="1">
    <location>
        <begin position="1"/>
        <end position="26"/>
    </location>
</feature>
<dbReference type="EMBL" id="CAXIXY010000003">
    <property type="protein sequence ID" value="CAL2077402.1"/>
    <property type="molecule type" value="Genomic_DNA"/>
</dbReference>
<proteinExistence type="predicted"/>
<accession>A0ABM9NSJ8</accession>
<feature type="chain" id="PRO_5047394513" evidence="1">
    <location>
        <begin position="27"/>
        <end position="122"/>
    </location>
</feature>
<comment type="caution">
    <text evidence="2">The sequence shown here is derived from an EMBL/GenBank/DDBJ whole genome shotgun (WGS) entry which is preliminary data.</text>
</comment>
<sequence>MKLKNQKVMKKILVLFTFLSVLNMNAQKESAKAEFKDNTITSLVFTVDSVEELETIDWKDVKDIFKNNNEQDSIKLGYRVRFNETKKHDHEFKHSFEIKGKAGDIDGSIKIAKKVIKVISNL</sequence>
<keyword evidence="3" id="KW-1185">Reference proteome</keyword>
<gene>
    <name evidence="2" type="ORF">T190607A01A_10525</name>
</gene>
<evidence type="ECO:0000313" key="3">
    <source>
        <dbReference type="Proteomes" id="UP001497416"/>
    </source>
</evidence>
<name>A0ABM9NSJ8_9FLAO</name>
<evidence type="ECO:0000313" key="2">
    <source>
        <dbReference type="EMBL" id="CAL2077402.1"/>
    </source>
</evidence>
<reference evidence="2 3" key="1">
    <citation type="submission" date="2024-05" db="EMBL/GenBank/DDBJ databases">
        <authorList>
            <person name="Duchaud E."/>
        </authorList>
    </citation>
    <scope>NUCLEOTIDE SEQUENCE [LARGE SCALE GENOMIC DNA]</scope>
    <source>
        <strain evidence="2">Ena-SAMPLE-TAB-13-05-2024-13:56:06:370-140302</strain>
    </source>
</reference>
<organism evidence="2 3">
    <name type="scientific">Tenacibaculum platacis</name>
    <dbReference type="NCBI Taxonomy" id="3137852"/>
    <lineage>
        <taxon>Bacteria</taxon>
        <taxon>Pseudomonadati</taxon>
        <taxon>Bacteroidota</taxon>
        <taxon>Flavobacteriia</taxon>
        <taxon>Flavobacteriales</taxon>
        <taxon>Flavobacteriaceae</taxon>
        <taxon>Tenacibaculum</taxon>
    </lineage>
</organism>
<protein>
    <submittedName>
        <fullName evidence="2">Uncharacterized protein</fullName>
    </submittedName>
</protein>
<evidence type="ECO:0000256" key="1">
    <source>
        <dbReference type="SAM" id="SignalP"/>
    </source>
</evidence>
<keyword evidence="1" id="KW-0732">Signal</keyword>